<reference evidence="3 4" key="1">
    <citation type="submission" date="2016-10" db="EMBL/GenBank/DDBJ databases">
        <authorList>
            <person name="Varghese N."/>
            <person name="Submissions S."/>
        </authorList>
    </citation>
    <scope>NUCLEOTIDE SEQUENCE [LARGE SCALE GENOMIC DNA]</scope>
    <source>
        <strain evidence="3 4">DSM 18839</strain>
    </source>
</reference>
<evidence type="ECO:0000256" key="1">
    <source>
        <dbReference type="SAM" id="Phobius"/>
    </source>
</evidence>
<feature type="transmembrane region" description="Helical" evidence="1">
    <location>
        <begin position="76"/>
        <end position="93"/>
    </location>
</feature>
<dbReference type="EMBL" id="FNBW01000001">
    <property type="protein sequence ID" value="SDF08910.1"/>
    <property type="molecule type" value="Genomic_DNA"/>
</dbReference>
<dbReference type="PROSITE" id="PS51257">
    <property type="entry name" value="PROKAR_LIPOPROTEIN"/>
    <property type="match status" value="1"/>
</dbReference>
<gene>
    <name evidence="3" type="ORF">SAMN05660686_00199</name>
</gene>
<dbReference type="InterPro" id="IPR000620">
    <property type="entry name" value="EamA_dom"/>
</dbReference>
<dbReference type="Proteomes" id="UP000198615">
    <property type="component" value="Unassembled WGS sequence"/>
</dbReference>
<dbReference type="InterPro" id="IPR037185">
    <property type="entry name" value="EmrE-like"/>
</dbReference>
<organism evidence="3 4">
    <name type="scientific">Thalassobaculum litoreum DSM 18839</name>
    <dbReference type="NCBI Taxonomy" id="1123362"/>
    <lineage>
        <taxon>Bacteria</taxon>
        <taxon>Pseudomonadati</taxon>
        <taxon>Pseudomonadota</taxon>
        <taxon>Alphaproteobacteria</taxon>
        <taxon>Rhodospirillales</taxon>
        <taxon>Thalassobaculaceae</taxon>
        <taxon>Thalassobaculum</taxon>
    </lineage>
</organism>
<feature type="transmembrane region" description="Helical" evidence="1">
    <location>
        <begin position="47"/>
        <end position="69"/>
    </location>
</feature>
<feature type="domain" description="EamA" evidence="2">
    <location>
        <begin position="157"/>
        <end position="291"/>
    </location>
</feature>
<feature type="transmembrane region" description="Helical" evidence="1">
    <location>
        <begin position="219"/>
        <end position="238"/>
    </location>
</feature>
<evidence type="ECO:0000313" key="3">
    <source>
        <dbReference type="EMBL" id="SDF08910.1"/>
    </source>
</evidence>
<feature type="transmembrane region" description="Helical" evidence="1">
    <location>
        <begin position="99"/>
        <end position="123"/>
    </location>
</feature>
<evidence type="ECO:0000259" key="2">
    <source>
        <dbReference type="Pfam" id="PF00892"/>
    </source>
</evidence>
<dbReference type="PANTHER" id="PTHR22911">
    <property type="entry name" value="ACYL-MALONYL CONDENSING ENZYME-RELATED"/>
    <property type="match status" value="1"/>
</dbReference>
<keyword evidence="1" id="KW-0472">Membrane</keyword>
<keyword evidence="1" id="KW-0812">Transmembrane</keyword>
<dbReference type="AlphaFoldDB" id="A0A8G2EX60"/>
<feature type="domain" description="EamA" evidence="2">
    <location>
        <begin position="21"/>
        <end position="147"/>
    </location>
</feature>
<comment type="caution">
    <text evidence="3">The sequence shown here is derived from an EMBL/GenBank/DDBJ whole genome shotgun (WGS) entry which is preliminary data.</text>
</comment>
<keyword evidence="1" id="KW-1133">Transmembrane helix</keyword>
<proteinExistence type="predicted"/>
<protein>
    <submittedName>
        <fullName evidence="3">EamA domain-containing membrane protein RarD</fullName>
    </submittedName>
</protein>
<feature type="transmembrane region" description="Helical" evidence="1">
    <location>
        <begin position="21"/>
        <end position="41"/>
    </location>
</feature>
<dbReference type="GO" id="GO:0016020">
    <property type="term" value="C:membrane"/>
    <property type="evidence" value="ECO:0007669"/>
    <property type="project" value="InterPro"/>
</dbReference>
<dbReference type="RefSeq" id="WP_175474056.1">
    <property type="nucleotide sequence ID" value="NZ_FNBW01000001.1"/>
</dbReference>
<evidence type="ECO:0000313" key="4">
    <source>
        <dbReference type="Proteomes" id="UP000198615"/>
    </source>
</evidence>
<name>A0A8G2EX60_9PROT</name>
<sequence length="302" mass="31403">MSLNRPLPLRAPRLTPATATLAVTAACVSFGMVPLFAKLLLDAGMSAASIGFFRYASSALIMFPFLPLAREKRRDAFRLLGAGILMGIGWVSYLEALEVQSVAMVGLVYMTYPVFALLLAWLLARQTPTLRAWGGCALVLAAALLIFDGGVSGAASWSLLLSLPAPIMFALIIVVLTCLTPSLTSVEKLACGMVGCVIGLAPLVALTDPAAFLPRDGDVWLILLAMGLVTALIPQLLYTVAAPKIGPGRSAAAGAVELPTMIALGWLAFGETVGAREIAASGLVLAAILLVPPIAPPRPQTA</sequence>
<feature type="transmembrane region" description="Helical" evidence="1">
    <location>
        <begin position="130"/>
        <end position="147"/>
    </location>
</feature>
<keyword evidence="4" id="KW-1185">Reference proteome</keyword>
<dbReference type="SUPFAM" id="SSF103481">
    <property type="entry name" value="Multidrug resistance efflux transporter EmrE"/>
    <property type="match status" value="2"/>
</dbReference>
<feature type="transmembrane region" description="Helical" evidence="1">
    <location>
        <begin position="159"/>
        <end position="177"/>
    </location>
</feature>
<accession>A0A8G2EX60</accession>
<feature type="transmembrane region" description="Helical" evidence="1">
    <location>
        <begin position="189"/>
        <end position="207"/>
    </location>
</feature>
<dbReference type="Pfam" id="PF00892">
    <property type="entry name" value="EamA"/>
    <property type="match status" value="2"/>
</dbReference>